<comment type="similarity">
    <text evidence="1">Belongs to the PIH1 family.</text>
</comment>
<accession>A0A7J6LN44</accession>
<evidence type="ECO:0000256" key="1">
    <source>
        <dbReference type="ARBA" id="ARBA00008511"/>
    </source>
</evidence>
<evidence type="ECO:0000313" key="4">
    <source>
        <dbReference type="EMBL" id="KAF4660684.1"/>
    </source>
</evidence>
<dbReference type="Proteomes" id="UP000591131">
    <property type="component" value="Unassembled WGS sequence"/>
</dbReference>
<gene>
    <name evidence="4" type="primary">SFT2D3_1</name>
    <name evidence="4" type="ORF">FOL47_007052</name>
</gene>
<sequence>MTRRQHSSALLGLEDADSLIPGLLKLNLAADEERARDQRTTKVDDTDLSPPKGTPEFVPKPGFVIKTVLEKLANGGDLQARNEKGIPLAEFYVNVCYDYRVRPPHTRDGKPTKELETALIPVSIGQRREDLKASDKSIKKRVIVDVVVHTDVMVKAKDDAQFKRFVGVLCLDQLIGLERMMEAYNREFEAPSVEQQKAIHTTMSGVHGASVAALRFRESALELPKISYKAGKNPLSHVLQADADPKLVNAQRVEKHEGSVEKKDVAQLHPEPLILPHVSAAENGEFLLRERKTVRLN</sequence>
<organism evidence="4 5">
    <name type="scientific">Perkinsus chesapeaki</name>
    <name type="common">Clam parasite</name>
    <name type="synonym">Perkinsus andrewsi</name>
    <dbReference type="NCBI Taxonomy" id="330153"/>
    <lineage>
        <taxon>Eukaryota</taxon>
        <taxon>Sar</taxon>
        <taxon>Alveolata</taxon>
        <taxon>Perkinsozoa</taxon>
        <taxon>Perkinsea</taxon>
        <taxon>Perkinsida</taxon>
        <taxon>Perkinsidae</taxon>
        <taxon>Perkinsus</taxon>
    </lineage>
</organism>
<evidence type="ECO:0000313" key="5">
    <source>
        <dbReference type="Proteomes" id="UP000591131"/>
    </source>
</evidence>
<evidence type="ECO:0000259" key="3">
    <source>
        <dbReference type="Pfam" id="PF08190"/>
    </source>
</evidence>
<dbReference type="InterPro" id="IPR050734">
    <property type="entry name" value="PIH1/Kintoun_subfamily"/>
</dbReference>
<dbReference type="PANTHER" id="PTHR22997:SF0">
    <property type="entry name" value="PIH1 DOMAIN-CONTAINING PROTEIN 1"/>
    <property type="match status" value="1"/>
</dbReference>
<feature type="region of interest" description="Disordered" evidence="2">
    <location>
        <begin position="34"/>
        <end position="56"/>
    </location>
</feature>
<dbReference type="AlphaFoldDB" id="A0A7J6LN44"/>
<proteinExistence type="inferred from homology"/>
<keyword evidence="5" id="KW-1185">Reference proteome</keyword>
<protein>
    <submittedName>
        <fullName evidence="4">Vesicle transport protein</fullName>
    </submittedName>
</protein>
<comment type="caution">
    <text evidence="4">The sequence shown here is derived from an EMBL/GenBank/DDBJ whole genome shotgun (WGS) entry which is preliminary data.</text>
</comment>
<dbReference type="InterPro" id="IPR012981">
    <property type="entry name" value="PIH1_N"/>
</dbReference>
<dbReference type="GO" id="GO:0005737">
    <property type="term" value="C:cytoplasm"/>
    <property type="evidence" value="ECO:0007669"/>
    <property type="project" value="TreeGrafter"/>
</dbReference>
<dbReference type="EMBL" id="JAAPAO010000404">
    <property type="protein sequence ID" value="KAF4660684.1"/>
    <property type="molecule type" value="Genomic_DNA"/>
</dbReference>
<feature type="domain" description="PIH1 N-terminal" evidence="3">
    <location>
        <begin position="59"/>
        <end position="173"/>
    </location>
</feature>
<feature type="compositionally biased region" description="Basic and acidic residues" evidence="2">
    <location>
        <begin position="34"/>
        <end position="45"/>
    </location>
</feature>
<dbReference type="Pfam" id="PF08190">
    <property type="entry name" value="PIH1"/>
    <property type="match status" value="1"/>
</dbReference>
<reference evidence="4 5" key="1">
    <citation type="submission" date="2020-04" db="EMBL/GenBank/DDBJ databases">
        <title>Perkinsus chesapeaki whole genome sequence.</title>
        <authorList>
            <person name="Bogema D.R."/>
        </authorList>
    </citation>
    <scope>NUCLEOTIDE SEQUENCE [LARGE SCALE GENOMIC DNA]</scope>
    <source>
        <strain evidence="4">ATCC PRA-425</strain>
    </source>
</reference>
<evidence type="ECO:0000256" key="2">
    <source>
        <dbReference type="SAM" id="MobiDB-lite"/>
    </source>
</evidence>
<name>A0A7J6LN44_PERCH</name>
<dbReference type="PANTHER" id="PTHR22997">
    <property type="entry name" value="PIH1 DOMAIN-CONTAINING PROTEIN 1"/>
    <property type="match status" value="1"/>
</dbReference>